<evidence type="ECO:0000259" key="1">
    <source>
        <dbReference type="Pfam" id="PF01636"/>
    </source>
</evidence>
<protein>
    <submittedName>
        <fullName evidence="2">Ser/Thr protein kinase RdoA (MazF antagonist)</fullName>
    </submittedName>
</protein>
<dbReference type="GO" id="GO:0016301">
    <property type="term" value="F:kinase activity"/>
    <property type="evidence" value="ECO:0007669"/>
    <property type="project" value="UniProtKB-KW"/>
</dbReference>
<sequence length="379" mass="43697">MEQKELLNIVANFDVTGKVLDVAPLGNGLINTTYKVTTEGEAPDYVLQHINNQIFPDVDMLMNNIIHVTDHIRKKLEANNTEDIERKCLRFVPAKDGKFYYSDGQKYWRIMVYIPDTTSMTEVTPETSFIVGETFGQFQSWLADIPVELGETIKDFHNLEFRLHQLEEAAKENRSGRVDNVRDLIEAIQARAEEMTKAERLQREGKLKKRICHCDTKVDNILFDKDGKVLCVIDLDTVMPNFIFSDFGDYLRSAANTGKEDDPNLDNVNFNIEIFKSFTKGYLRSAGVFLTPVEIENLPYAAKLFPYMQAVRFLIDYINGDVYYKTQYADHNLVRARAQWKLFESADQHEIEMNIFIKQIVGQRGPAGQYNNLLNTFQE</sequence>
<organism evidence="2 3">
    <name type="scientific">Alloprevotella rava</name>
    <dbReference type="NCBI Taxonomy" id="671218"/>
    <lineage>
        <taxon>Bacteria</taxon>
        <taxon>Pseudomonadati</taxon>
        <taxon>Bacteroidota</taxon>
        <taxon>Bacteroidia</taxon>
        <taxon>Bacteroidales</taxon>
        <taxon>Prevotellaceae</taxon>
        <taxon>Alloprevotella</taxon>
    </lineage>
</organism>
<dbReference type="EMBL" id="JACICA010000003">
    <property type="protein sequence ID" value="MBB3702500.1"/>
    <property type="molecule type" value="Genomic_DNA"/>
</dbReference>
<reference evidence="2 3" key="1">
    <citation type="submission" date="2020-08" db="EMBL/GenBank/DDBJ databases">
        <title>Genomic Encyclopedia of Type Strains, Phase IV (KMG-IV): sequencing the most valuable type-strain genomes for metagenomic binning, comparative biology and taxonomic classification.</title>
        <authorList>
            <person name="Goeker M."/>
        </authorList>
    </citation>
    <scope>NUCLEOTIDE SEQUENCE [LARGE SCALE GENOMIC DNA]</scope>
    <source>
        <strain evidence="2 3">DSM 22548</strain>
    </source>
</reference>
<dbReference type="InterPro" id="IPR011009">
    <property type="entry name" value="Kinase-like_dom_sf"/>
</dbReference>
<dbReference type="SUPFAM" id="SSF56112">
    <property type="entry name" value="Protein kinase-like (PK-like)"/>
    <property type="match status" value="1"/>
</dbReference>
<dbReference type="Pfam" id="PF01636">
    <property type="entry name" value="APH"/>
    <property type="match status" value="1"/>
</dbReference>
<accession>A0A7W5XXS2</accession>
<dbReference type="AlphaFoldDB" id="A0A7W5XXS2"/>
<gene>
    <name evidence="2" type="ORF">FHS60_000958</name>
</gene>
<dbReference type="InterPro" id="IPR050249">
    <property type="entry name" value="Pseudomonas-type_ThrB"/>
</dbReference>
<keyword evidence="2" id="KW-0808">Transferase</keyword>
<dbReference type="PANTHER" id="PTHR21064">
    <property type="entry name" value="AMINOGLYCOSIDE PHOSPHOTRANSFERASE DOMAIN-CONTAINING PROTEIN-RELATED"/>
    <property type="match status" value="1"/>
</dbReference>
<proteinExistence type="predicted"/>
<dbReference type="RefSeq" id="WP_183695585.1">
    <property type="nucleotide sequence ID" value="NZ_JACICA010000003.1"/>
</dbReference>
<dbReference type="Gene3D" id="3.90.1200.10">
    <property type="match status" value="1"/>
</dbReference>
<dbReference type="PANTHER" id="PTHR21064:SF5">
    <property type="entry name" value="SLR1880 PROTEIN"/>
    <property type="match status" value="1"/>
</dbReference>
<evidence type="ECO:0000313" key="3">
    <source>
        <dbReference type="Proteomes" id="UP000541425"/>
    </source>
</evidence>
<keyword evidence="2" id="KW-0418">Kinase</keyword>
<evidence type="ECO:0000313" key="2">
    <source>
        <dbReference type="EMBL" id="MBB3702500.1"/>
    </source>
</evidence>
<feature type="domain" description="Aminoglycoside phosphotransferase" evidence="1">
    <location>
        <begin position="22"/>
        <end position="263"/>
    </location>
</feature>
<name>A0A7W5XXS2_9BACT</name>
<dbReference type="Proteomes" id="UP000541425">
    <property type="component" value="Unassembled WGS sequence"/>
</dbReference>
<dbReference type="InterPro" id="IPR002575">
    <property type="entry name" value="Aminoglycoside_PTrfase"/>
</dbReference>
<comment type="caution">
    <text evidence="2">The sequence shown here is derived from an EMBL/GenBank/DDBJ whole genome shotgun (WGS) entry which is preliminary data.</text>
</comment>